<comment type="caution">
    <text evidence="1">The sequence shown here is derived from an EMBL/GenBank/DDBJ whole genome shotgun (WGS) entry which is preliminary data.</text>
</comment>
<proteinExistence type="predicted"/>
<organism evidence="1 2">
    <name type="scientific">Ditylenchus destructor</name>
    <dbReference type="NCBI Taxonomy" id="166010"/>
    <lineage>
        <taxon>Eukaryota</taxon>
        <taxon>Metazoa</taxon>
        <taxon>Ecdysozoa</taxon>
        <taxon>Nematoda</taxon>
        <taxon>Chromadorea</taxon>
        <taxon>Rhabditida</taxon>
        <taxon>Tylenchina</taxon>
        <taxon>Tylenchomorpha</taxon>
        <taxon>Sphaerularioidea</taxon>
        <taxon>Anguinidae</taxon>
        <taxon>Anguininae</taxon>
        <taxon>Ditylenchus</taxon>
    </lineage>
</organism>
<evidence type="ECO:0000313" key="2">
    <source>
        <dbReference type="Proteomes" id="UP001201812"/>
    </source>
</evidence>
<protein>
    <submittedName>
        <fullName evidence="1">Uncharacterized protein</fullName>
    </submittedName>
</protein>
<dbReference type="Proteomes" id="UP001201812">
    <property type="component" value="Unassembled WGS sequence"/>
</dbReference>
<keyword evidence="2" id="KW-1185">Reference proteome</keyword>
<sequence length="190" mass="19796">MSRAEEVKPNPMEEGSQPMSKEFFLKEIIFVSGTREQSNRWLQSTIFHFPCTFASTFHSEMTSISSTYSRSLMLLTFLIVVFTWHSGDAQYGYGGYGAGGYGGGGYGAGAYGSSSYGCGASYPSTYGSGYGSYGAAYSPYSSGYGTGYSGYGGSGYGGYGATGYGGYGATGYGGYGTTGYGAGYSGYGKK</sequence>
<evidence type="ECO:0000313" key="1">
    <source>
        <dbReference type="EMBL" id="KAI1723729.1"/>
    </source>
</evidence>
<accession>A0AAD4RBK8</accession>
<dbReference type="AlphaFoldDB" id="A0AAD4RBK8"/>
<gene>
    <name evidence="1" type="ORF">DdX_03900</name>
</gene>
<dbReference type="EMBL" id="JAKKPZ010000003">
    <property type="protein sequence ID" value="KAI1723729.1"/>
    <property type="molecule type" value="Genomic_DNA"/>
</dbReference>
<reference evidence="1" key="1">
    <citation type="submission" date="2022-01" db="EMBL/GenBank/DDBJ databases">
        <title>Genome Sequence Resource for Two Populations of Ditylenchus destructor, the Migratory Endoparasitic Phytonematode.</title>
        <authorList>
            <person name="Zhang H."/>
            <person name="Lin R."/>
            <person name="Xie B."/>
        </authorList>
    </citation>
    <scope>NUCLEOTIDE SEQUENCE</scope>
    <source>
        <strain evidence="1">BazhouSP</strain>
    </source>
</reference>
<name>A0AAD4RBK8_9BILA</name>